<name>A0A0A9F817_ARUDO</name>
<organism evidence="1">
    <name type="scientific">Arundo donax</name>
    <name type="common">Giant reed</name>
    <name type="synonym">Donax arundinaceus</name>
    <dbReference type="NCBI Taxonomy" id="35708"/>
    <lineage>
        <taxon>Eukaryota</taxon>
        <taxon>Viridiplantae</taxon>
        <taxon>Streptophyta</taxon>
        <taxon>Embryophyta</taxon>
        <taxon>Tracheophyta</taxon>
        <taxon>Spermatophyta</taxon>
        <taxon>Magnoliopsida</taxon>
        <taxon>Liliopsida</taxon>
        <taxon>Poales</taxon>
        <taxon>Poaceae</taxon>
        <taxon>PACMAD clade</taxon>
        <taxon>Arundinoideae</taxon>
        <taxon>Arundineae</taxon>
        <taxon>Arundo</taxon>
    </lineage>
</organism>
<reference evidence="1" key="2">
    <citation type="journal article" date="2015" name="Data Brief">
        <title>Shoot transcriptome of the giant reed, Arundo donax.</title>
        <authorList>
            <person name="Barrero R.A."/>
            <person name="Guerrero F.D."/>
            <person name="Moolhuijzen P."/>
            <person name="Goolsby J.A."/>
            <person name="Tidwell J."/>
            <person name="Bellgard S.E."/>
            <person name="Bellgard M.I."/>
        </authorList>
    </citation>
    <scope>NUCLEOTIDE SEQUENCE</scope>
    <source>
        <tissue evidence="1">Shoot tissue taken approximately 20 cm above the soil surface</tissue>
    </source>
</reference>
<accession>A0A0A9F817</accession>
<dbReference type="EMBL" id="GBRH01191610">
    <property type="protein sequence ID" value="JAE06286.1"/>
    <property type="molecule type" value="Transcribed_RNA"/>
</dbReference>
<proteinExistence type="predicted"/>
<reference evidence="1" key="1">
    <citation type="submission" date="2014-09" db="EMBL/GenBank/DDBJ databases">
        <authorList>
            <person name="Magalhaes I.L.F."/>
            <person name="Oliveira U."/>
            <person name="Santos F.R."/>
            <person name="Vidigal T.H.D.A."/>
            <person name="Brescovit A.D."/>
            <person name="Santos A.J."/>
        </authorList>
    </citation>
    <scope>NUCLEOTIDE SEQUENCE</scope>
    <source>
        <tissue evidence="1">Shoot tissue taken approximately 20 cm above the soil surface</tissue>
    </source>
</reference>
<evidence type="ECO:0000313" key="1">
    <source>
        <dbReference type="EMBL" id="JAE06286.1"/>
    </source>
</evidence>
<protein>
    <submittedName>
        <fullName evidence="1">Uncharacterized protein</fullName>
    </submittedName>
</protein>
<dbReference type="AlphaFoldDB" id="A0A0A9F817"/>
<sequence>MWLSLLSDLKLQCSMCYVQQQCAESFYGFSIYLVNGWYHLYNILHCIVSHPINARIYRWADGSIRTSDCTDCIFSSSKHSQLYFLSGQLFAQVSAIMIEFRWFYHFSTKVILFAVLSLSGYSCLPSWANDSQGAHLESTVILCLLSNKPCGTCIVRVA</sequence>